<gene>
    <name evidence="1" type="ORF">MOO44_00620</name>
</gene>
<dbReference type="EMBL" id="CP093360">
    <property type="protein sequence ID" value="UQS86177.1"/>
    <property type="molecule type" value="Genomic_DNA"/>
</dbReference>
<name>A0A976X553_9LACO</name>
<protein>
    <submittedName>
        <fullName evidence="1">Uncharacterized protein</fullName>
    </submittedName>
</protein>
<evidence type="ECO:0000313" key="2">
    <source>
        <dbReference type="Proteomes" id="UP000831181"/>
    </source>
</evidence>
<dbReference type="RefSeq" id="WP_260115986.1">
    <property type="nucleotide sequence ID" value="NZ_CP093360.1"/>
</dbReference>
<accession>A0A976X553</accession>
<evidence type="ECO:0000313" key="1">
    <source>
        <dbReference type="EMBL" id="UQS86177.1"/>
    </source>
</evidence>
<dbReference type="KEGG" id="lbe:MOO44_00620"/>
<dbReference type="AlphaFoldDB" id="A0A976X553"/>
<dbReference type="Proteomes" id="UP000831181">
    <property type="component" value="Plasmid p1unnamed"/>
</dbReference>
<keyword evidence="2" id="KW-1185">Reference proteome</keyword>
<sequence>MTSEEFDTKLDKYYKESHDELKDEFKQKLAELEKIHFLILMNTVQKL</sequence>
<reference evidence="1" key="1">
    <citation type="journal article" date="2022" name="Int. J. Syst. Evol. Microbiol.">
        <title>Apilactobacillus apisilvae sp. nov., Nicolia spurrieriana gen. nov. sp. nov., Bombilactobacillus folatiphilus sp. nov. and Bombilactobacillus thymidiniphilus sp. nov., four new lactic acid bacterial isolates from stingless bees Tetragonula carbonaria and Austroplebeia australis.</title>
        <authorList>
            <person name="Oliphant S.A."/>
            <person name="Watson-Haigh N.S."/>
            <person name="Sumby K.M."/>
            <person name="Gardner J."/>
            <person name="Groom S."/>
            <person name="Jiranek V."/>
        </authorList>
    </citation>
    <scope>NUCLEOTIDE SEQUENCE</scope>
    <source>
        <strain evidence="1">SGEP1_A5</strain>
    </source>
</reference>
<organism evidence="1 2">
    <name type="scientific">Nicoliella spurrieriana</name>
    <dbReference type="NCBI Taxonomy" id="2925830"/>
    <lineage>
        <taxon>Bacteria</taxon>
        <taxon>Bacillati</taxon>
        <taxon>Bacillota</taxon>
        <taxon>Bacilli</taxon>
        <taxon>Lactobacillales</taxon>
        <taxon>Lactobacillaceae</taxon>
        <taxon>Nicoliella</taxon>
    </lineage>
</organism>
<keyword evidence="1" id="KW-0614">Plasmid</keyword>
<geneLocation type="plasmid" evidence="1 2">
    <name>p1unnamed</name>
</geneLocation>
<proteinExistence type="predicted"/>